<proteinExistence type="predicted"/>
<organism evidence="1 2">
    <name type="scientific">Massariosphaeria phaeospora</name>
    <dbReference type="NCBI Taxonomy" id="100035"/>
    <lineage>
        <taxon>Eukaryota</taxon>
        <taxon>Fungi</taxon>
        <taxon>Dikarya</taxon>
        <taxon>Ascomycota</taxon>
        <taxon>Pezizomycotina</taxon>
        <taxon>Dothideomycetes</taxon>
        <taxon>Pleosporomycetidae</taxon>
        <taxon>Pleosporales</taxon>
        <taxon>Pleosporales incertae sedis</taxon>
        <taxon>Massariosphaeria</taxon>
    </lineage>
</organism>
<reference evidence="1 2" key="1">
    <citation type="submission" date="2020-01" db="EMBL/GenBank/DDBJ databases">
        <authorList>
            <consortium name="DOE Joint Genome Institute"/>
            <person name="Haridas S."/>
            <person name="Albert R."/>
            <person name="Binder M."/>
            <person name="Bloem J."/>
            <person name="Labutti K."/>
            <person name="Salamov A."/>
            <person name="Andreopoulos B."/>
            <person name="Baker S.E."/>
            <person name="Barry K."/>
            <person name="Bills G."/>
            <person name="Bluhm B.H."/>
            <person name="Cannon C."/>
            <person name="Castanera R."/>
            <person name="Culley D.E."/>
            <person name="Daum C."/>
            <person name="Ezra D."/>
            <person name="Gonzalez J.B."/>
            <person name="Henrissat B."/>
            <person name="Kuo A."/>
            <person name="Liang C."/>
            <person name="Lipzen A."/>
            <person name="Lutzoni F."/>
            <person name="Magnuson J."/>
            <person name="Mondo S."/>
            <person name="Nolan M."/>
            <person name="Ohm R."/>
            <person name="Pangilinan J."/>
            <person name="Park H.-J.H."/>
            <person name="Ramirez L."/>
            <person name="Alfaro M."/>
            <person name="Sun H."/>
            <person name="Tritt A."/>
            <person name="Yoshinaga Y."/>
            <person name="Zwiers L.-H.L."/>
            <person name="Turgeon B.G."/>
            <person name="Goodwin S.B."/>
            <person name="Spatafora J.W."/>
            <person name="Crous P.W."/>
            <person name="Grigoriev I.V."/>
        </authorList>
    </citation>
    <scope>NUCLEOTIDE SEQUENCE [LARGE SCALE GENOMIC DNA]</scope>
    <source>
        <strain evidence="1 2">CBS 611.86</strain>
    </source>
</reference>
<accession>A0A7C8M9S7</accession>
<name>A0A7C8M9S7_9PLEO</name>
<comment type="caution">
    <text evidence="1">The sequence shown here is derived from an EMBL/GenBank/DDBJ whole genome shotgun (WGS) entry which is preliminary data.</text>
</comment>
<gene>
    <name evidence="1" type="ORF">BDV95DRAFT_593400</name>
</gene>
<evidence type="ECO:0000313" key="1">
    <source>
        <dbReference type="EMBL" id="KAF2873018.1"/>
    </source>
</evidence>
<dbReference type="Proteomes" id="UP000481861">
    <property type="component" value="Unassembled WGS sequence"/>
</dbReference>
<dbReference type="AlphaFoldDB" id="A0A7C8M9S7"/>
<protein>
    <submittedName>
        <fullName evidence="1">Uncharacterized protein</fullName>
    </submittedName>
</protein>
<dbReference type="EMBL" id="JAADJZ010000008">
    <property type="protein sequence ID" value="KAF2873018.1"/>
    <property type="molecule type" value="Genomic_DNA"/>
</dbReference>
<evidence type="ECO:0000313" key="2">
    <source>
        <dbReference type="Proteomes" id="UP000481861"/>
    </source>
</evidence>
<sequence>MCHFHSGALGSGATAASLGRRRIRPWMGARRIDGRARAAAARAMMGCSLCSLFLLRWCSAGGKCSSPARFAALQRCHVFARLHCTRAAASGPRPANAAPADTISITPSAGRSQAAFSLRRLPASLPACHREEQFARRLHPAAECAACAPATSFLTDSHALSRSRSASAPFPAAPRVSLPPTQPAANGAGNGCAVDPDVGRSLSSARAARVGLRQGSGAGKLTPVHHSLEGCRRPVRLQSPDAACPTAVTFDPRWQHPPPGLHTQAPSVVGGAIVYHRWHWRLGAANRRIVHMEAGVVARTYRKRRRTDCTLVLLVPVRRKRETSGSSSRYSVHAQQKSAAVDQIISYMRALQRSSCLHEAVLPRWEPCQDMYFACQVSKPASAQQFPTTWMHDFCFSMLDLCDHPSSEHCLWDSTAGGGSRSRIISISLCPATPLRHS</sequence>
<keyword evidence="2" id="KW-1185">Reference proteome</keyword>